<evidence type="ECO:0000313" key="3">
    <source>
        <dbReference type="Proteomes" id="UP000233551"/>
    </source>
</evidence>
<evidence type="ECO:0000256" key="1">
    <source>
        <dbReference type="SAM" id="MobiDB-lite"/>
    </source>
</evidence>
<gene>
    <name evidence="2" type="ORF">CRG98_039308</name>
</gene>
<name>A0A2I0I911_PUNGR</name>
<proteinExistence type="predicted"/>
<organism evidence="2 3">
    <name type="scientific">Punica granatum</name>
    <name type="common">Pomegranate</name>
    <dbReference type="NCBI Taxonomy" id="22663"/>
    <lineage>
        <taxon>Eukaryota</taxon>
        <taxon>Viridiplantae</taxon>
        <taxon>Streptophyta</taxon>
        <taxon>Embryophyta</taxon>
        <taxon>Tracheophyta</taxon>
        <taxon>Spermatophyta</taxon>
        <taxon>Magnoliopsida</taxon>
        <taxon>eudicotyledons</taxon>
        <taxon>Gunneridae</taxon>
        <taxon>Pentapetalae</taxon>
        <taxon>rosids</taxon>
        <taxon>malvids</taxon>
        <taxon>Myrtales</taxon>
        <taxon>Lythraceae</taxon>
        <taxon>Punica</taxon>
    </lineage>
</organism>
<dbReference type="Proteomes" id="UP000233551">
    <property type="component" value="Unassembled WGS sequence"/>
</dbReference>
<protein>
    <submittedName>
        <fullName evidence="2">Uncharacterized protein</fullName>
    </submittedName>
</protein>
<comment type="caution">
    <text evidence="2">The sequence shown here is derived from an EMBL/GenBank/DDBJ whole genome shotgun (WGS) entry which is preliminary data.</text>
</comment>
<feature type="region of interest" description="Disordered" evidence="1">
    <location>
        <begin position="81"/>
        <end position="102"/>
    </location>
</feature>
<keyword evidence="3" id="KW-1185">Reference proteome</keyword>
<accession>A0A2I0I911</accession>
<evidence type="ECO:0000313" key="2">
    <source>
        <dbReference type="EMBL" id="PKI40283.1"/>
    </source>
</evidence>
<sequence length="130" mass="14000">MIAGQLSRGSFFSGSSSGFRFSAFAEKLTSECVYDCRFLEFFGGTFCLSGSHRQLKDNRQIRGHRGRQLAPIGGRAPTIPIRGGGRSQGTHPQNQENPQIGVIQPSPPIGVIGALCGLDSVQIKENVTSY</sequence>
<dbReference type="AlphaFoldDB" id="A0A2I0I911"/>
<reference evidence="2 3" key="1">
    <citation type="submission" date="2017-11" db="EMBL/GenBank/DDBJ databases">
        <title>De-novo sequencing of pomegranate (Punica granatum L.) genome.</title>
        <authorList>
            <person name="Akparov Z."/>
            <person name="Amiraslanov A."/>
            <person name="Hajiyeva S."/>
            <person name="Abbasov M."/>
            <person name="Kaur K."/>
            <person name="Hamwieh A."/>
            <person name="Solovyev V."/>
            <person name="Salamov A."/>
            <person name="Braich B."/>
            <person name="Kosarev P."/>
            <person name="Mahmoud A."/>
            <person name="Hajiyev E."/>
            <person name="Babayeva S."/>
            <person name="Izzatullayeva V."/>
            <person name="Mammadov A."/>
            <person name="Mammadov A."/>
            <person name="Sharifova S."/>
            <person name="Ojaghi J."/>
            <person name="Eynullazada K."/>
            <person name="Bayramov B."/>
            <person name="Abdulazimova A."/>
            <person name="Shahmuradov I."/>
        </authorList>
    </citation>
    <scope>NUCLEOTIDE SEQUENCE [LARGE SCALE GENOMIC DNA]</scope>
    <source>
        <strain evidence="3">cv. AG2017</strain>
        <tissue evidence="2">Leaf</tissue>
    </source>
</reference>
<dbReference type="EMBL" id="PGOL01003615">
    <property type="protein sequence ID" value="PKI40283.1"/>
    <property type="molecule type" value="Genomic_DNA"/>
</dbReference>
<feature type="compositionally biased region" description="Polar residues" evidence="1">
    <location>
        <begin position="88"/>
        <end position="98"/>
    </location>
</feature>